<dbReference type="PANTHER" id="PTHR33204:SF18">
    <property type="entry name" value="TRANSCRIPTIONAL REGULATORY PROTEIN"/>
    <property type="match status" value="1"/>
</dbReference>
<feature type="domain" description="HTH hxlR-type" evidence="4">
    <location>
        <begin position="10"/>
        <end position="107"/>
    </location>
</feature>
<sequence>MPESGYGQFCPISKALEILGEKWTLLIIRELLMGGTRFNELQRGLASISPSLLTRRLASLEQDGLLAKRKIAGQKGYEYFPTESCKELLPVLEQVGSWGMRWARNNLVENDFDIELLMLYMERSIDPEKLPGRQAVICFNFTDVTEFQRWWVVVEEEDVDVCVHDPGKEVDVYINVELRAMCELWMGDVSYRRAQADKRLQLLGDPALTRSIGSWITPSIFAGIEPATAIVAAQ</sequence>
<dbReference type="InterPro" id="IPR002577">
    <property type="entry name" value="HTH_HxlR"/>
</dbReference>
<reference evidence="5 6" key="1">
    <citation type="submission" date="2019-08" db="EMBL/GenBank/DDBJ databases">
        <title>Parahaliea maris sp. nov., isolated from the surface seawater.</title>
        <authorList>
            <person name="Liu Y."/>
        </authorList>
    </citation>
    <scope>NUCLEOTIDE SEQUENCE [LARGE SCALE GENOMIC DNA]</scope>
    <source>
        <strain evidence="5 6">HSLHS9</strain>
    </source>
</reference>
<dbReference type="CDD" id="cd00090">
    <property type="entry name" value="HTH_ARSR"/>
    <property type="match status" value="1"/>
</dbReference>
<dbReference type="InterPro" id="IPR036388">
    <property type="entry name" value="WH-like_DNA-bd_sf"/>
</dbReference>
<keyword evidence="3" id="KW-0804">Transcription</keyword>
<dbReference type="InterPro" id="IPR036390">
    <property type="entry name" value="WH_DNA-bd_sf"/>
</dbReference>
<dbReference type="InterPro" id="IPR003033">
    <property type="entry name" value="SCP2_sterol-bd_dom"/>
</dbReference>
<dbReference type="EMBL" id="VRZA01000001">
    <property type="protein sequence ID" value="TXS95969.1"/>
    <property type="molecule type" value="Genomic_DNA"/>
</dbReference>
<evidence type="ECO:0000256" key="1">
    <source>
        <dbReference type="ARBA" id="ARBA00023015"/>
    </source>
</evidence>
<dbReference type="AlphaFoldDB" id="A0A5C9A790"/>
<keyword evidence="1" id="KW-0805">Transcription regulation</keyword>
<dbReference type="Pfam" id="PF02036">
    <property type="entry name" value="SCP2"/>
    <property type="match status" value="1"/>
</dbReference>
<keyword evidence="6" id="KW-1185">Reference proteome</keyword>
<evidence type="ECO:0000259" key="4">
    <source>
        <dbReference type="PROSITE" id="PS51118"/>
    </source>
</evidence>
<comment type="caution">
    <text evidence="5">The sequence shown here is derived from an EMBL/GenBank/DDBJ whole genome shotgun (WGS) entry which is preliminary data.</text>
</comment>
<dbReference type="GO" id="GO:0003677">
    <property type="term" value="F:DNA binding"/>
    <property type="evidence" value="ECO:0007669"/>
    <property type="project" value="UniProtKB-KW"/>
</dbReference>
<dbReference type="Proteomes" id="UP000321039">
    <property type="component" value="Unassembled WGS sequence"/>
</dbReference>
<dbReference type="PANTHER" id="PTHR33204">
    <property type="entry name" value="TRANSCRIPTIONAL REGULATOR, MARR FAMILY"/>
    <property type="match status" value="1"/>
</dbReference>
<gene>
    <name evidence="5" type="ORF">FV139_00195</name>
</gene>
<dbReference type="SUPFAM" id="SSF55718">
    <property type="entry name" value="SCP-like"/>
    <property type="match status" value="1"/>
</dbReference>
<evidence type="ECO:0000313" key="6">
    <source>
        <dbReference type="Proteomes" id="UP000321039"/>
    </source>
</evidence>
<dbReference type="Gene3D" id="1.10.10.10">
    <property type="entry name" value="Winged helix-like DNA-binding domain superfamily/Winged helix DNA-binding domain"/>
    <property type="match status" value="1"/>
</dbReference>
<dbReference type="PROSITE" id="PS51118">
    <property type="entry name" value="HTH_HXLR"/>
    <property type="match status" value="1"/>
</dbReference>
<proteinExistence type="predicted"/>
<dbReference type="GO" id="GO:0006355">
    <property type="term" value="P:regulation of DNA-templated transcription"/>
    <property type="evidence" value="ECO:0007669"/>
    <property type="project" value="UniProtKB-ARBA"/>
</dbReference>
<dbReference type="RefSeq" id="WP_148066239.1">
    <property type="nucleotide sequence ID" value="NZ_VRZA01000001.1"/>
</dbReference>
<evidence type="ECO:0000256" key="2">
    <source>
        <dbReference type="ARBA" id="ARBA00023125"/>
    </source>
</evidence>
<protein>
    <submittedName>
        <fullName evidence="5">Helix-turn-helix transcriptional regulator</fullName>
    </submittedName>
</protein>
<accession>A0A5C9A790</accession>
<evidence type="ECO:0000256" key="3">
    <source>
        <dbReference type="ARBA" id="ARBA00023163"/>
    </source>
</evidence>
<dbReference type="SUPFAM" id="SSF46785">
    <property type="entry name" value="Winged helix' DNA-binding domain"/>
    <property type="match status" value="1"/>
</dbReference>
<evidence type="ECO:0000313" key="5">
    <source>
        <dbReference type="EMBL" id="TXS95969.1"/>
    </source>
</evidence>
<dbReference type="Pfam" id="PF01638">
    <property type="entry name" value="HxlR"/>
    <property type="match status" value="1"/>
</dbReference>
<dbReference type="InterPro" id="IPR011991">
    <property type="entry name" value="ArsR-like_HTH"/>
</dbReference>
<organism evidence="5 6">
    <name type="scientific">Parahaliea maris</name>
    <dbReference type="NCBI Taxonomy" id="2716870"/>
    <lineage>
        <taxon>Bacteria</taxon>
        <taxon>Pseudomonadati</taxon>
        <taxon>Pseudomonadota</taxon>
        <taxon>Gammaproteobacteria</taxon>
        <taxon>Cellvibrionales</taxon>
        <taxon>Halieaceae</taxon>
        <taxon>Parahaliea</taxon>
    </lineage>
</organism>
<dbReference type="Gene3D" id="3.30.1050.10">
    <property type="entry name" value="SCP2 sterol-binding domain"/>
    <property type="match status" value="1"/>
</dbReference>
<keyword evidence="2" id="KW-0238">DNA-binding</keyword>
<dbReference type="InterPro" id="IPR036527">
    <property type="entry name" value="SCP2_sterol-bd_dom_sf"/>
</dbReference>
<name>A0A5C9A790_9GAMM</name>